<dbReference type="PANTHER" id="PTHR46481:SF10">
    <property type="entry name" value="ZINC FINGER BED DOMAIN-CONTAINING PROTEIN 39"/>
    <property type="match status" value="1"/>
</dbReference>
<dbReference type="Proteomes" id="UP000438429">
    <property type="component" value="Unassembled WGS sequence"/>
</dbReference>
<gene>
    <name evidence="6" type="ORF">F2P81_005031</name>
</gene>
<keyword evidence="4" id="KW-0862">Zinc</keyword>
<organism evidence="6 7">
    <name type="scientific">Scophthalmus maximus</name>
    <name type="common">Turbot</name>
    <name type="synonym">Psetta maxima</name>
    <dbReference type="NCBI Taxonomy" id="52904"/>
    <lineage>
        <taxon>Eukaryota</taxon>
        <taxon>Metazoa</taxon>
        <taxon>Chordata</taxon>
        <taxon>Craniata</taxon>
        <taxon>Vertebrata</taxon>
        <taxon>Euteleostomi</taxon>
        <taxon>Actinopterygii</taxon>
        <taxon>Neopterygii</taxon>
        <taxon>Teleostei</taxon>
        <taxon>Neoteleostei</taxon>
        <taxon>Acanthomorphata</taxon>
        <taxon>Carangaria</taxon>
        <taxon>Pleuronectiformes</taxon>
        <taxon>Pleuronectoidei</taxon>
        <taxon>Scophthalmidae</taxon>
        <taxon>Scophthalmus</taxon>
    </lineage>
</organism>
<evidence type="ECO:0008006" key="8">
    <source>
        <dbReference type="Google" id="ProtNLM"/>
    </source>
</evidence>
<evidence type="ECO:0000313" key="7">
    <source>
        <dbReference type="Proteomes" id="UP000438429"/>
    </source>
</evidence>
<dbReference type="AlphaFoldDB" id="A0A6A4TKE2"/>
<dbReference type="PANTHER" id="PTHR46481">
    <property type="entry name" value="ZINC FINGER BED DOMAIN-CONTAINING PROTEIN 4"/>
    <property type="match status" value="1"/>
</dbReference>
<evidence type="ECO:0000256" key="4">
    <source>
        <dbReference type="ARBA" id="ARBA00022833"/>
    </source>
</evidence>
<keyword evidence="3" id="KW-0863">Zinc-finger</keyword>
<dbReference type="InterPro" id="IPR052035">
    <property type="entry name" value="ZnF_BED_domain_contain"/>
</dbReference>
<evidence type="ECO:0000256" key="3">
    <source>
        <dbReference type="ARBA" id="ARBA00022771"/>
    </source>
</evidence>
<evidence type="ECO:0000313" key="6">
    <source>
        <dbReference type="EMBL" id="KAF0043694.1"/>
    </source>
</evidence>
<protein>
    <recommendedName>
        <fullName evidence="8">Zinc finger BED domain-containing protein 4-like</fullName>
    </recommendedName>
</protein>
<dbReference type="InterPro" id="IPR012337">
    <property type="entry name" value="RNaseH-like_sf"/>
</dbReference>
<keyword evidence="5" id="KW-0539">Nucleus</keyword>
<dbReference type="GO" id="GO:0005634">
    <property type="term" value="C:nucleus"/>
    <property type="evidence" value="ECO:0007669"/>
    <property type="project" value="UniProtKB-SubCell"/>
</dbReference>
<keyword evidence="2" id="KW-0479">Metal-binding</keyword>
<dbReference type="GO" id="GO:0008270">
    <property type="term" value="F:zinc ion binding"/>
    <property type="evidence" value="ECO:0007669"/>
    <property type="project" value="UniProtKB-KW"/>
</dbReference>
<evidence type="ECO:0000256" key="2">
    <source>
        <dbReference type="ARBA" id="ARBA00022723"/>
    </source>
</evidence>
<dbReference type="SUPFAM" id="SSF53098">
    <property type="entry name" value="Ribonuclease H-like"/>
    <property type="match status" value="1"/>
</dbReference>
<reference evidence="6 7" key="1">
    <citation type="submission" date="2019-06" db="EMBL/GenBank/DDBJ databases">
        <title>Draft genomes of female and male turbot (Scophthalmus maximus).</title>
        <authorList>
            <person name="Xu H."/>
            <person name="Xu X.-W."/>
            <person name="Shao C."/>
            <person name="Chen S."/>
        </authorList>
    </citation>
    <scope>NUCLEOTIDE SEQUENCE [LARGE SCALE GENOMIC DNA]</scope>
    <source>
        <strain evidence="6">Ysfricsl-2016a</strain>
        <tissue evidence="6">Blood</tissue>
    </source>
</reference>
<evidence type="ECO:0000256" key="5">
    <source>
        <dbReference type="ARBA" id="ARBA00023242"/>
    </source>
</evidence>
<evidence type="ECO:0000256" key="1">
    <source>
        <dbReference type="ARBA" id="ARBA00004123"/>
    </source>
</evidence>
<comment type="caution">
    <text evidence="6">The sequence shown here is derived from an EMBL/GenBank/DDBJ whole genome shotgun (WGS) entry which is preliminary data.</text>
</comment>
<proteinExistence type="predicted"/>
<name>A0A6A4TKE2_SCOMX</name>
<accession>A0A6A4TKE2</accession>
<dbReference type="EMBL" id="VEVO01000004">
    <property type="protein sequence ID" value="KAF0043694.1"/>
    <property type="molecule type" value="Genomic_DNA"/>
</dbReference>
<comment type="subcellular location">
    <subcellularLocation>
        <location evidence="1">Nucleus</location>
    </subcellularLocation>
</comment>
<sequence length="111" mass="12463">MLQQEIPTTWNSTFYMMKSLLDQNRAPGVYRADHESPASLSAYQWGLIENMTTFLVPFEQLMREISSHLATTADVIPSVLALKRLLSNAAETDSGVRTAKSTLLEAVKNRF</sequence>